<comment type="caution">
    <text evidence="1">The sequence shown here is derived from an EMBL/GenBank/DDBJ whole genome shotgun (WGS) entry which is preliminary data.</text>
</comment>
<name>A0A9Q3FAZ5_9BASI</name>
<accession>A0A9Q3FAZ5</accession>
<proteinExistence type="predicted"/>
<reference evidence="1" key="1">
    <citation type="submission" date="2021-03" db="EMBL/GenBank/DDBJ databases">
        <title>Draft genome sequence of rust myrtle Austropuccinia psidii MF-1, a brazilian biotype.</title>
        <authorList>
            <person name="Quecine M.C."/>
            <person name="Pachon D.M.R."/>
            <person name="Bonatelli M.L."/>
            <person name="Correr F.H."/>
            <person name="Franceschini L.M."/>
            <person name="Leite T.F."/>
            <person name="Margarido G.R.A."/>
            <person name="Almeida C.A."/>
            <person name="Ferrarezi J.A."/>
            <person name="Labate C.A."/>
        </authorList>
    </citation>
    <scope>NUCLEOTIDE SEQUENCE</scope>
    <source>
        <strain evidence="1">MF-1</strain>
    </source>
</reference>
<dbReference type="Proteomes" id="UP000765509">
    <property type="component" value="Unassembled WGS sequence"/>
</dbReference>
<organism evidence="1 2">
    <name type="scientific">Austropuccinia psidii MF-1</name>
    <dbReference type="NCBI Taxonomy" id="1389203"/>
    <lineage>
        <taxon>Eukaryota</taxon>
        <taxon>Fungi</taxon>
        <taxon>Dikarya</taxon>
        <taxon>Basidiomycota</taxon>
        <taxon>Pucciniomycotina</taxon>
        <taxon>Pucciniomycetes</taxon>
        <taxon>Pucciniales</taxon>
        <taxon>Sphaerophragmiaceae</taxon>
        <taxon>Austropuccinia</taxon>
    </lineage>
</organism>
<sequence length="224" mass="26363">MKVKAKTTLPHQLSDHLTVWTQPNDQIIDKELHFHKVSVIPHDVKPVWTQPQNHNYLKDENFPNNNHPKSRKQRRILSYMNQTAGHLGLYNPNFSILTLEKKKDYNFFWLKLPLQKLLPRPYVLINKNNNAYLPILMYQIHPFSSPTPIFHKCQELIIRLNKLANNCQNITINTEMLYGIMKGIGFCHFLDSGKSAVVYARKSGLTKETIYEDNKQWSTLQEFY</sequence>
<dbReference type="EMBL" id="AVOT02039659">
    <property type="protein sequence ID" value="MBW0534757.1"/>
    <property type="molecule type" value="Genomic_DNA"/>
</dbReference>
<dbReference type="AlphaFoldDB" id="A0A9Q3FAZ5"/>
<dbReference type="OrthoDB" id="2514304at2759"/>
<evidence type="ECO:0000313" key="2">
    <source>
        <dbReference type="Proteomes" id="UP000765509"/>
    </source>
</evidence>
<evidence type="ECO:0000313" key="1">
    <source>
        <dbReference type="EMBL" id="MBW0534757.1"/>
    </source>
</evidence>
<protein>
    <submittedName>
        <fullName evidence="1">Uncharacterized protein</fullName>
    </submittedName>
</protein>
<keyword evidence="2" id="KW-1185">Reference proteome</keyword>
<gene>
    <name evidence="1" type="ORF">O181_074472</name>
</gene>